<dbReference type="GO" id="GO:0032259">
    <property type="term" value="P:methylation"/>
    <property type="evidence" value="ECO:0007669"/>
    <property type="project" value="UniProtKB-KW"/>
</dbReference>
<dbReference type="PANTHER" id="PTHR43182">
    <property type="entry name" value="COBALT-PRECORRIN-6B C(15)-METHYLTRANSFERASE (DECARBOXYLATING)"/>
    <property type="match status" value="1"/>
</dbReference>
<feature type="binding site" evidence="5">
    <location>
        <position position="12"/>
    </location>
    <ligand>
        <name>S-adenosyl-L-methionine</name>
        <dbReference type="ChEBI" id="CHEBI:59789"/>
    </ligand>
</feature>
<dbReference type="Pfam" id="PF13847">
    <property type="entry name" value="Methyltransf_31"/>
    <property type="match status" value="1"/>
</dbReference>
<evidence type="ECO:0000313" key="8">
    <source>
        <dbReference type="Proteomes" id="UP000000391"/>
    </source>
</evidence>
<dbReference type="InterPro" id="IPR050714">
    <property type="entry name" value="Cobalamin_biosynth_MTase"/>
</dbReference>
<dbReference type="GO" id="GO:0019251">
    <property type="term" value="P:anaerobic cobalamin biosynthetic process"/>
    <property type="evidence" value="ECO:0007669"/>
    <property type="project" value="UniProtKB-UniRule"/>
</dbReference>
<dbReference type="OrthoDB" id="6027at2157"/>
<dbReference type="GO" id="GO:0043776">
    <property type="term" value="F:cobalt-precorrin-6B C5-methyltransferase activity"/>
    <property type="evidence" value="ECO:0007669"/>
    <property type="project" value="RHEA"/>
</dbReference>
<dbReference type="RefSeq" id="WP_013193602.1">
    <property type="nucleotide sequence ID" value="NC_014253.1"/>
</dbReference>
<dbReference type="HOGENOM" id="CLU_094143_1_0_2"/>
<feature type="binding site" evidence="5">
    <location>
        <position position="59"/>
    </location>
    <ligand>
        <name>S-adenosyl-L-methionine</name>
        <dbReference type="ChEBI" id="CHEBI:59789"/>
    </ligand>
</feature>
<dbReference type="AlphaFoldDB" id="D7E612"/>
<dbReference type="UniPathway" id="UPA00148">
    <property type="reaction ID" value="UER00229"/>
</dbReference>
<comment type="function">
    <text evidence="5">Catalyzes the methylation of C-15 in cobalt-precorrin-6B followed by the decarboxylation of C-12 to form cobalt-precorrin-7.</text>
</comment>
<dbReference type="SUPFAM" id="SSF53335">
    <property type="entry name" value="S-adenosyl-L-methionine-dependent methyltransferases"/>
    <property type="match status" value="1"/>
</dbReference>
<accession>D7E612</accession>
<dbReference type="Gene3D" id="3.40.50.150">
    <property type="entry name" value="Vaccinia Virus protein VP39"/>
    <property type="match status" value="1"/>
</dbReference>
<dbReference type="InterPro" id="IPR029063">
    <property type="entry name" value="SAM-dependent_MTases_sf"/>
</dbReference>
<dbReference type="EC" id="2.1.1.196" evidence="5"/>
<name>D7E612_METEZ</name>
<comment type="catalytic activity">
    <reaction evidence="5">
        <text>Co-precorrin-6B + S-adenosyl-L-methionine = Co-precorrin-7 + S-adenosyl-L-homocysteine + CO2</text>
        <dbReference type="Rhea" id="RHEA:36067"/>
        <dbReference type="ChEBI" id="CHEBI:16526"/>
        <dbReference type="ChEBI" id="CHEBI:57856"/>
        <dbReference type="ChEBI" id="CHEBI:59789"/>
        <dbReference type="ChEBI" id="CHEBI:70791"/>
        <dbReference type="ChEBI" id="CHEBI:72780"/>
        <dbReference type="EC" id="2.1.1.196"/>
    </reaction>
</comment>
<dbReference type="CDD" id="cd02440">
    <property type="entry name" value="AdoMet_MTases"/>
    <property type="match status" value="1"/>
</dbReference>
<evidence type="ECO:0000313" key="7">
    <source>
        <dbReference type="EMBL" id="ADI73034.1"/>
    </source>
</evidence>
<evidence type="ECO:0000256" key="2">
    <source>
        <dbReference type="ARBA" id="ARBA00022603"/>
    </source>
</evidence>
<evidence type="ECO:0000256" key="3">
    <source>
        <dbReference type="ARBA" id="ARBA00022679"/>
    </source>
</evidence>
<dbReference type="InterPro" id="IPR014008">
    <property type="entry name" value="Cbl_synth_MTase_CbiT"/>
</dbReference>
<evidence type="ECO:0000256" key="5">
    <source>
        <dbReference type="HAMAP-Rule" id="MF_00786"/>
    </source>
</evidence>
<dbReference type="STRING" id="644295.Metev_0102"/>
<dbReference type="InterPro" id="IPR025714">
    <property type="entry name" value="Methyltranfer_dom"/>
</dbReference>
<protein>
    <recommendedName>
        <fullName evidence="5">Probable cobalt-precorrin-6B C(15)-methyltransferase (decarboxylating)</fullName>
        <ecNumber evidence="5">2.1.1.196</ecNumber>
    </recommendedName>
</protein>
<evidence type="ECO:0000259" key="6">
    <source>
        <dbReference type="Pfam" id="PF13847"/>
    </source>
</evidence>
<dbReference type="EMBL" id="CP002069">
    <property type="protein sequence ID" value="ADI73034.1"/>
    <property type="molecule type" value="Genomic_DNA"/>
</dbReference>
<feature type="domain" description="Methyltransferase" evidence="6">
    <location>
        <begin position="27"/>
        <end position="109"/>
    </location>
</feature>
<comment type="caution">
    <text evidence="5">Lacks conserved residue(s) required for the propagation of feature annotation.</text>
</comment>
<evidence type="ECO:0000256" key="4">
    <source>
        <dbReference type="ARBA" id="ARBA00022691"/>
    </source>
</evidence>
<feature type="binding site" evidence="5">
    <location>
        <begin position="36"/>
        <end position="40"/>
    </location>
    <ligand>
        <name>S-adenosyl-L-methionine</name>
        <dbReference type="ChEBI" id="CHEBI:59789"/>
    </ligand>
</feature>
<reference evidence="7 8" key="1">
    <citation type="submission" date="2010-06" db="EMBL/GenBank/DDBJ databases">
        <title>Complete sequence chromosome of Methanohalobium evestigatum Z-7303.</title>
        <authorList>
            <consortium name="US DOE Joint Genome Institute"/>
            <person name="Lucas S."/>
            <person name="Copeland A."/>
            <person name="Lapidus A."/>
            <person name="Cheng J.-F."/>
            <person name="Bruce D."/>
            <person name="Goodwin L."/>
            <person name="Pitluck S."/>
            <person name="Saunders E."/>
            <person name="Detter J.C."/>
            <person name="Han C."/>
            <person name="Tapia R."/>
            <person name="Land M."/>
            <person name="Hauser L."/>
            <person name="Kyrpides N."/>
            <person name="Mikhailova N."/>
            <person name="Sieprawska-Lupa M."/>
            <person name="Whitman W.B."/>
            <person name="Anderson I."/>
            <person name="Woyke T."/>
        </authorList>
    </citation>
    <scope>NUCLEOTIDE SEQUENCE [LARGE SCALE GENOMIC DNA]</scope>
    <source>
        <strain evidence="8">ATCC BAA-1072 / DSM 3721 / NBRC 107634 / OCM 161 / Z-7303</strain>
    </source>
</reference>
<keyword evidence="4 5" id="KW-0949">S-adenosyl-L-methionine</keyword>
<dbReference type="NCBIfam" id="TIGR02469">
    <property type="entry name" value="CbiT"/>
    <property type="match status" value="1"/>
</dbReference>
<evidence type="ECO:0000256" key="1">
    <source>
        <dbReference type="ARBA" id="ARBA00022573"/>
    </source>
</evidence>
<keyword evidence="2 5" id="KW-0489">Methyltransferase</keyword>
<dbReference type="GO" id="GO:0008276">
    <property type="term" value="F:protein methyltransferase activity"/>
    <property type="evidence" value="ECO:0007669"/>
    <property type="project" value="InterPro"/>
</dbReference>
<keyword evidence="1 5" id="KW-0169">Cobalamin biosynthesis</keyword>
<dbReference type="Proteomes" id="UP000000391">
    <property type="component" value="Chromosome"/>
</dbReference>
<organism evidence="7 8">
    <name type="scientific">Methanohalobium evestigatum (strain ATCC BAA-1072 / DSM 3721 / NBRC 107634 / OCM 161 / Z-7303)</name>
    <dbReference type="NCBI Taxonomy" id="644295"/>
    <lineage>
        <taxon>Archaea</taxon>
        <taxon>Methanobacteriati</taxon>
        <taxon>Methanobacteriota</taxon>
        <taxon>Stenosarchaea group</taxon>
        <taxon>Methanomicrobia</taxon>
        <taxon>Methanosarcinales</taxon>
        <taxon>Methanosarcinaceae</taxon>
        <taxon>Methanohalobium</taxon>
    </lineage>
</organism>
<dbReference type="PANTHER" id="PTHR43182:SF1">
    <property type="entry name" value="COBALT-PRECORRIN-7 C(5)-METHYLTRANSFERASE"/>
    <property type="match status" value="1"/>
</dbReference>
<proteinExistence type="inferred from homology"/>
<gene>
    <name evidence="5" type="primary">cbiT</name>
    <name evidence="7" type="ordered locus">Metev_0102</name>
</gene>
<sequence length="188" mass="20457">MSNLLYISGGPTKPEVISVSLSKLDLHDGDTFVDLGCGTGAVSIEASKMRQGLKIYAIDSRSEAIDTAAQNFETYQLQDVNLIHGESSKVLTENADIDSIDCAFIGGTKNINQVLEILVDKGVNNLVINAVRMETVVKAMQKMRNMDIFDEVLHLSVSHGTPIAGETMFKPDNPVYIIVGKSQSRLNQ</sequence>
<dbReference type="HAMAP" id="MF_00786">
    <property type="entry name" value="CbiT"/>
    <property type="match status" value="1"/>
</dbReference>
<dbReference type="KEGG" id="mev:Metev_0102"/>
<dbReference type="InterPro" id="IPR023475">
    <property type="entry name" value="CbiT"/>
</dbReference>
<dbReference type="GeneID" id="9345713"/>
<keyword evidence="8" id="KW-1185">Reference proteome</keyword>
<comment type="similarity">
    <text evidence="5">Belongs to the methyltransferase superfamily. Archaeal-type CbiT family.</text>
</comment>
<comment type="pathway">
    <text evidence="5">Cofactor biosynthesis; adenosylcobalamin biosynthesis; cob(II)yrinate a,c-diamide from sirohydrochlorin (anaerobic route): step 8/10.</text>
</comment>
<keyword evidence="3 5" id="KW-0808">Transferase</keyword>